<proteinExistence type="predicted"/>
<dbReference type="Gene3D" id="1.10.510.10">
    <property type="entry name" value="Transferase(Phosphotransferase) domain 1"/>
    <property type="match status" value="1"/>
</dbReference>
<dbReference type="SUPFAM" id="SSF53335">
    <property type="entry name" value="S-adenosyl-L-methionine-dependent methyltransferases"/>
    <property type="match status" value="1"/>
</dbReference>
<gene>
    <name evidence="2" type="ORF">mv_R1018</name>
</gene>
<evidence type="ECO:0000313" key="2">
    <source>
        <dbReference type="EMBL" id="AEX63220.1"/>
    </source>
</evidence>
<accession>H2EFF5</accession>
<dbReference type="SUPFAM" id="SSF56112">
    <property type="entry name" value="Protein kinase-like (PK-like)"/>
    <property type="match status" value="1"/>
</dbReference>
<organism evidence="2">
    <name type="scientific">Moumouvirus sp. 'Monve'</name>
    <dbReference type="NCBI Taxonomy" id="1128131"/>
    <lineage>
        <taxon>Viruses</taxon>
        <taxon>Varidnaviria</taxon>
        <taxon>Bamfordvirae</taxon>
        <taxon>Nucleocytoviricota</taxon>
        <taxon>Megaviricetes</taxon>
        <taxon>Imitervirales</taxon>
        <taxon>Mimiviridae</taxon>
        <taxon>Megamimivirinae</taxon>
        <taxon>Moumouvirus</taxon>
    </lineage>
</organism>
<feature type="domain" description="Methyltransferase" evidence="1">
    <location>
        <begin position="70"/>
        <end position="177"/>
    </location>
</feature>
<reference evidence="2" key="1">
    <citation type="submission" date="2011-10" db="EMBL/GenBank/DDBJ databases">
        <title>Provirophages and transpovirons: unique mobilome of giant viruses.</title>
        <authorList>
            <person name="Desnues C."/>
            <person name="LaScola B."/>
            <person name="Yutin N."/>
            <person name="Fournous G."/>
            <person name="Koonin E."/>
            <person name="Raoult D."/>
        </authorList>
    </citation>
    <scope>NUCLEOTIDE SEQUENCE</scope>
    <source>
        <strain evidence="2">Mv13-mv</strain>
    </source>
</reference>
<dbReference type="InterPro" id="IPR011009">
    <property type="entry name" value="Kinase-like_dom_sf"/>
</dbReference>
<name>H2EFF5_9VIRU</name>
<dbReference type="InterPro" id="IPR029063">
    <property type="entry name" value="SAM-dependent_MTases_sf"/>
</dbReference>
<dbReference type="Pfam" id="PF13847">
    <property type="entry name" value="Methyltransf_31"/>
    <property type="match status" value="1"/>
</dbReference>
<protein>
    <recommendedName>
        <fullName evidence="1">Methyltransferase domain-containing protein</fullName>
    </recommendedName>
</protein>
<dbReference type="Gene3D" id="3.40.50.150">
    <property type="entry name" value="Vaccinia Virus protein VP39"/>
    <property type="match status" value="1"/>
</dbReference>
<sequence length="418" mass="48560">MTETNDKIANEIYEEMIKISGPHTNLTAITKNLVGADIYGSFHFPKFTKLNAQRNILIRYDEFFIPNDLSNKTVFDFGSNLGSLSFEAARRNAKSVIGFEFCEKRVDVCNRLAKFLEIENVTKFIKTDIDDETKDIDAFVQKYGIVDITFCCALDAYVNKEKLYELVSKTTKDICYFETNSGISKEVFMDTMQNLGFKLVVPLGTSKSDLGYGRFSYILVKNPKILSSRPKPSENYHYLIGDHVFSYYHDDKIFNRISSYYPRIKDIKYVPKMKFINQYIITTFYKIRLDSYDPTIEERISIKNQLIDLIVQLNNRKLAHCDLHIKNCYLDDGTLKVCDWEYIHDNDVSIENHYDLTGKGKNIIVPEGVGKMNIFSNYTCSFSFFFYGEIDLQEFVDASKKYHENISNQEKIDELNTK</sequence>
<dbReference type="EMBL" id="JN885999">
    <property type="protein sequence ID" value="AEX63220.1"/>
    <property type="molecule type" value="Genomic_DNA"/>
</dbReference>
<dbReference type="InterPro" id="IPR025714">
    <property type="entry name" value="Methyltranfer_dom"/>
</dbReference>
<evidence type="ECO:0000259" key="1">
    <source>
        <dbReference type="Pfam" id="PF13847"/>
    </source>
</evidence>